<dbReference type="InterPro" id="IPR052022">
    <property type="entry name" value="26kDa_periplasmic_antigen"/>
</dbReference>
<dbReference type="PANTHER" id="PTHR34387">
    <property type="entry name" value="SLR1258 PROTEIN"/>
    <property type="match status" value="1"/>
</dbReference>
<dbReference type="Proteomes" id="UP000031666">
    <property type="component" value="Unassembled WGS sequence"/>
</dbReference>
<dbReference type="AlphaFoldDB" id="A0A0B8QRH2"/>
<dbReference type="Gene3D" id="3.30.70.2970">
    <property type="entry name" value="Protein of unknown function (DUF541), domain 2"/>
    <property type="match status" value="1"/>
</dbReference>
<organism evidence="1 2">
    <name type="scientific">Vibrio ishigakensis</name>
    <dbReference type="NCBI Taxonomy" id="1481914"/>
    <lineage>
        <taxon>Bacteria</taxon>
        <taxon>Pseudomonadati</taxon>
        <taxon>Pseudomonadota</taxon>
        <taxon>Gammaproteobacteria</taxon>
        <taxon>Vibrionales</taxon>
        <taxon>Vibrionaceae</taxon>
        <taxon>Vibrio</taxon>
    </lineage>
</organism>
<name>A0A0B8QRH2_9VIBR</name>
<gene>
    <name evidence="1" type="ORF">JCM19241_4716</name>
</gene>
<evidence type="ECO:0000313" key="2">
    <source>
        <dbReference type="Proteomes" id="UP000031666"/>
    </source>
</evidence>
<dbReference type="InterPro" id="IPR007497">
    <property type="entry name" value="SIMPL/DUF541"/>
</dbReference>
<reference evidence="1 2" key="2">
    <citation type="submission" date="2015-01" db="EMBL/GenBank/DDBJ databases">
        <authorList>
            <consortium name="NBRP consortium"/>
            <person name="Sawabe T."/>
            <person name="Meirelles P."/>
            <person name="Feng G."/>
            <person name="Sayaka M."/>
            <person name="Hattori M."/>
            <person name="Ohkuma M."/>
        </authorList>
    </citation>
    <scope>NUCLEOTIDE SEQUENCE [LARGE SCALE GENOMIC DNA]</scope>
    <source>
        <strain evidence="2">JCM 19241</strain>
    </source>
</reference>
<accession>A0A0B8QRH2</accession>
<proteinExistence type="predicted"/>
<comment type="caution">
    <text evidence="1">The sequence shown here is derived from an EMBL/GenBank/DDBJ whole genome shotgun (WGS) entry which is preliminary data.</text>
</comment>
<dbReference type="EMBL" id="BBSC01000009">
    <property type="protein sequence ID" value="GAM77593.1"/>
    <property type="molecule type" value="Genomic_DNA"/>
</dbReference>
<sequence length="228" mass="24483">MDKTLLLGGMACLPLQMAHAQGFDFPHLITTGQGEVTATPDKADVALQVVITDENAESAKQQADKIVAQLRKALIDLGISEASIQSGNLNIAPQIHYPKNGTPETKGYRANRRINVEIADLAILPTALEASLKAGVNRVDSVRLGVQNADMYQAKARQAAVKDAQAKAKALAQDFGEDLGNVWQIQYQSSSASPVMRAMSMDEAKGSSGYVDSTITIRDRVSVVYKLD</sequence>
<reference evidence="1 2" key="1">
    <citation type="submission" date="2015-01" db="EMBL/GenBank/DDBJ databases">
        <title>Vibrio sp. C94 JCM 19241 whole genome shotgun sequence.</title>
        <authorList>
            <person name="Sawabe T."/>
            <person name="Meirelles P."/>
            <person name="Feng G."/>
            <person name="Sayaka M."/>
            <person name="Hattori M."/>
            <person name="Ohkuma M."/>
        </authorList>
    </citation>
    <scope>NUCLEOTIDE SEQUENCE [LARGE SCALE GENOMIC DNA]</scope>
    <source>
        <strain evidence="2">JCM 19241</strain>
    </source>
</reference>
<dbReference type="PANTHER" id="PTHR34387:SF1">
    <property type="entry name" value="PERIPLASMIC IMMUNOGENIC PROTEIN"/>
    <property type="match status" value="1"/>
</dbReference>
<dbReference type="Gene3D" id="3.30.110.170">
    <property type="entry name" value="Protein of unknown function (DUF541), domain 1"/>
    <property type="match status" value="1"/>
</dbReference>
<protein>
    <recommendedName>
        <fullName evidence="3">Oxidative stress defense protein</fullName>
    </recommendedName>
</protein>
<evidence type="ECO:0008006" key="3">
    <source>
        <dbReference type="Google" id="ProtNLM"/>
    </source>
</evidence>
<dbReference type="GO" id="GO:0006974">
    <property type="term" value="P:DNA damage response"/>
    <property type="evidence" value="ECO:0007669"/>
    <property type="project" value="TreeGrafter"/>
</dbReference>
<evidence type="ECO:0000313" key="1">
    <source>
        <dbReference type="EMBL" id="GAM77593.1"/>
    </source>
</evidence>
<dbReference type="Pfam" id="PF04402">
    <property type="entry name" value="SIMPL"/>
    <property type="match status" value="1"/>
</dbReference>